<sequence length="55" mass="6707">MNQEYPKDKELAWLLELEERADKIIFTDIEEEKYEIEDKVNSYVDIEISLEEEIK</sequence>
<accession>A0ABN7PF13</accession>
<dbReference type="Proteomes" id="UP001153148">
    <property type="component" value="Unassembled WGS sequence"/>
</dbReference>
<feature type="non-terminal residue" evidence="1">
    <location>
        <position position="55"/>
    </location>
</feature>
<comment type="caution">
    <text evidence="1">The sequence shown here is derived from an EMBL/GenBank/DDBJ whole genome shotgun (WGS) entry which is preliminary data.</text>
</comment>
<proteinExistence type="predicted"/>
<protein>
    <submittedName>
        <fullName evidence="1">Uncharacterized protein</fullName>
    </submittedName>
</protein>
<reference evidence="1" key="1">
    <citation type="submission" date="2021-03" db="EMBL/GenBank/DDBJ databases">
        <authorList>
            <person name="Tran Van P."/>
        </authorList>
    </citation>
    <scope>NUCLEOTIDE SEQUENCE</scope>
</reference>
<evidence type="ECO:0000313" key="1">
    <source>
        <dbReference type="EMBL" id="CAG2065265.1"/>
    </source>
</evidence>
<organism evidence="1 2">
    <name type="scientific">Timema podura</name>
    <name type="common">Walking stick</name>
    <dbReference type="NCBI Taxonomy" id="61482"/>
    <lineage>
        <taxon>Eukaryota</taxon>
        <taxon>Metazoa</taxon>
        <taxon>Ecdysozoa</taxon>
        <taxon>Arthropoda</taxon>
        <taxon>Hexapoda</taxon>
        <taxon>Insecta</taxon>
        <taxon>Pterygota</taxon>
        <taxon>Neoptera</taxon>
        <taxon>Polyneoptera</taxon>
        <taxon>Phasmatodea</taxon>
        <taxon>Timematodea</taxon>
        <taxon>Timematoidea</taxon>
        <taxon>Timematidae</taxon>
        <taxon>Timema</taxon>
    </lineage>
</organism>
<evidence type="ECO:0000313" key="2">
    <source>
        <dbReference type="Proteomes" id="UP001153148"/>
    </source>
</evidence>
<keyword evidence="2" id="KW-1185">Reference proteome</keyword>
<gene>
    <name evidence="1" type="ORF">TPAB3V08_LOCUS12209</name>
</gene>
<name>A0ABN7PF13_TIMPD</name>
<dbReference type="EMBL" id="CAJPIN010041437">
    <property type="protein sequence ID" value="CAG2065265.1"/>
    <property type="molecule type" value="Genomic_DNA"/>
</dbReference>